<sequence length="105" mass="12210">MIQIIVVVLVMFVLYKYYRSVNIDNNSVGESYDIFTDVFLPLKTDITGANYNDDFSLTLEQAQQQKYDKILEFFNFQPGMLFWILDAVGGIWWKRLIGVVGRELG</sequence>
<dbReference type="EMBL" id="MK072243">
    <property type="protein sequence ID" value="AYV80396.1"/>
    <property type="molecule type" value="Genomic_DNA"/>
</dbReference>
<organism evidence="1">
    <name type="scientific">Harvfovirus sp</name>
    <dbReference type="NCBI Taxonomy" id="2487768"/>
    <lineage>
        <taxon>Viruses</taxon>
        <taxon>Varidnaviria</taxon>
        <taxon>Bamfordvirae</taxon>
        <taxon>Nucleocytoviricota</taxon>
        <taxon>Megaviricetes</taxon>
        <taxon>Imitervirales</taxon>
        <taxon>Mimiviridae</taxon>
        <taxon>Klosneuvirinae</taxon>
    </lineage>
</organism>
<proteinExistence type="predicted"/>
<name>A0A3G4ZZK0_9VIRU</name>
<reference evidence="1" key="1">
    <citation type="submission" date="2018-10" db="EMBL/GenBank/DDBJ databases">
        <title>Hidden diversity of soil giant viruses.</title>
        <authorList>
            <person name="Schulz F."/>
            <person name="Alteio L."/>
            <person name="Goudeau D."/>
            <person name="Ryan E.M."/>
            <person name="Malmstrom R.R."/>
            <person name="Blanchard J."/>
            <person name="Woyke T."/>
        </authorList>
    </citation>
    <scope>NUCLEOTIDE SEQUENCE</scope>
    <source>
        <strain evidence="1">HAV1</strain>
    </source>
</reference>
<gene>
    <name evidence="1" type="ORF">Harvfovirus1_21</name>
</gene>
<evidence type="ECO:0000313" key="1">
    <source>
        <dbReference type="EMBL" id="AYV80396.1"/>
    </source>
</evidence>
<accession>A0A3G4ZZK0</accession>
<protein>
    <submittedName>
        <fullName evidence="1">Uncharacterized protein</fullName>
    </submittedName>
</protein>